<dbReference type="Proteomes" id="UP001152876">
    <property type="component" value="Unassembled WGS sequence"/>
</dbReference>
<evidence type="ECO:0000313" key="2">
    <source>
        <dbReference type="Proteomes" id="UP001152876"/>
    </source>
</evidence>
<gene>
    <name evidence="1" type="ORF">H010_17471</name>
</gene>
<organism evidence="1 2">
    <name type="scientific">Hydrogenophaga taeniospiralis CCUG 15921</name>
    <dbReference type="NCBI Taxonomy" id="1281780"/>
    <lineage>
        <taxon>Bacteria</taxon>
        <taxon>Pseudomonadati</taxon>
        <taxon>Pseudomonadota</taxon>
        <taxon>Betaproteobacteria</taxon>
        <taxon>Burkholderiales</taxon>
        <taxon>Comamonadaceae</taxon>
        <taxon>Hydrogenophaga</taxon>
    </lineage>
</organism>
<dbReference type="EMBL" id="AOGK01000016">
    <property type="protein sequence ID" value="MDG5977056.1"/>
    <property type="molecule type" value="Genomic_DNA"/>
</dbReference>
<keyword evidence="2" id="KW-1185">Reference proteome</keyword>
<dbReference type="SUPFAM" id="SSF55961">
    <property type="entry name" value="Bet v1-like"/>
    <property type="match status" value="1"/>
</dbReference>
<name>A0A9X4SGJ0_9BURK</name>
<sequence length="156" mass="17143">MSITVKIDLGYEFDVKAKAAEVFELLSDVPASVSHFPKVEKLTDLGDGVYQWEMEKVGTTQVNIQTVYASKYVSDKTKGTVKWTPVKGVGNALVGGHWKIVDNKKSTGLTLAIQGEIEVPLPGLMKMIVVPVVQGEFEKLVEKYIDNLIQRFGGEA</sequence>
<proteinExistence type="predicted"/>
<protein>
    <recommendedName>
        <fullName evidence="3">SRPBCC family protein</fullName>
    </recommendedName>
</protein>
<dbReference type="InterPro" id="IPR023393">
    <property type="entry name" value="START-like_dom_sf"/>
</dbReference>
<comment type="caution">
    <text evidence="1">The sequence shown here is derived from an EMBL/GenBank/DDBJ whole genome shotgun (WGS) entry which is preliminary data.</text>
</comment>
<reference evidence="1" key="1">
    <citation type="submission" date="2013-01" db="EMBL/GenBank/DDBJ databases">
        <title>Genome draft of Hydrogenophaga taeniospiralis 2K1.</title>
        <authorList>
            <person name="Gomila M."/>
            <person name="Lalucat J."/>
        </authorList>
    </citation>
    <scope>NUCLEOTIDE SEQUENCE</scope>
    <source>
        <strain evidence="1">CCUG 15921</strain>
    </source>
</reference>
<accession>A0A9X4SGJ0</accession>
<dbReference type="AlphaFoldDB" id="A0A9X4SGJ0"/>
<dbReference type="Gene3D" id="3.30.530.20">
    <property type="match status" value="1"/>
</dbReference>
<dbReference type="CDD" id="cd07819">
    <property type="entry name" value="SRPBCC_2"/>
    <property type="match status" value="1"/>
</dbReference>
<evidence type="ECO:0008006" key="3">
    <source>
        <dbReference type="Google" id="ProtNLM"/>
    </source>
</evidence>
<dbReference type="OrthoDB" id="8903592at2"/>
<dbReference type="RefSeq" id="WP_068166883.1">
    <property type="nucleotide sequence ID" value="NZ_AOGK01000016.1"/>
</dbReference>
<evidence type="ECO:0000313" key="1">
    <source>
        <dbReference type="EMBL" id="MDG5977056.1"/>
    </source>
</evidence>